<dbReference type="Gene3D" id="1.20.1270.360">
    <property type="match status" value="1"/>
</dbReference>
<sequence length="118" mass="12897">MDHAHASAPTPAANQHNQAVLDALSRCIAACELCATACLQEEDVQMMVPCIRLDRDCADICRLTAAFIARGSDHARHVLRECIEICRKCGEECGQHQHDHCQQCAAACRACVEACEAY</sequence>
<name>A0A2M9BS05_9BACT</name>
<dbReference type="PANTHER" id="PTHR37310:SF1">
    <property type="entry name" value="CYTOPLASMIC PROTEIN"/>
    <property type="match status" value="1"/>
</dbReference>
<dbReference type="CDD" id="cd08026">
    <property type="entry name" value="DUF326"/>
    <property type="match status" value="1"/>
</dbReference>
<evidence type="ECO:0000313" key="2">
    <source>
        <dbReference type="Proteomes" id="UP000228535"/>
    </source>
</evidence>
<proteinExistence type="predicted"/>
<dbReference type="AlphaFoldDB" id="A0A2M9BS05"/>
<dbReference type="EMBL" id="PGFA01000001">
    <property type="protein sequence ID" value="PJJ60739.1"/>
    <property type="molecule type" value="Genomic_DNA"/>
</dbReference>
<dbReference type="Pfam" id="PF03860">
    <property type="entry name" value="Csp"/>
    <property type="match status" value="1"/>
</dbReference>
<protein>
    <submittedName>
        <fullName evidence="1">Uncharacterized protein DUF326</fullName>
    </submittedName>
</protein>
<reference evidence="1 2" key="1">
    <citation type="submission" date="2017-11" db="EMBL/GenBank/DDBJ databases">
        <title>Genomic Encyclopedia of Archaeal and Bacterial Type Strains, Phase II (KMG-II): From Individual Species to Whole Genera.</title>
        <authorList>
            <person name="Goeker M."/>
        </authorList>
    </citation>
    <scope>NUCLEOTIDE SEQUENCE [LARGE SCALE GENOMIC DNA]</scope>
    <source>
        <strain evidence="1 2">DSM 11115</strain>
    </source>
</reference>
<organism evidence="1 2">
    <name type="scientific">Hymenobacter chitinivorans DSM 11115</name>
    <dbReference type="NCBI Taxonomy" id="1121954"/>
    <lineage>
        <taxon>Bacteria</taxon>
        <taxon>Pseudomonadati</taxon>
        <taxon>Bacteroidota</taxon>
        <taxon>Cytophagia</taxon>
        <taxon>Cytophagales</taxon>
        <taxon>Hymenobacteraceae</taxon>
        <taxon>Hymenobacter</taxon>
    </lineage>
</organism>
<dbReference type="RefSeq" id="WP_100336371.1">
    <property type="nucleotide sequence ID" value="NZ_PGFA01000001.1"/>
</dbReference>
<dbReference type="InterPro" id="IPR005560">
    <property type="entry name" value="Csp_YhjQ"/>
</dbReference>
<dbReference type="OrthoDB" id="5396211at2"/>
<gene>
    <name evidence="1" type="ORF">CLV45_2170</name>
</gene>
<accession>A0A2M9BS05</accession>
<keyword evidence="2" id="KW-1185">Reference proteome</keyword>
<dbReference type="InterPro" id="IPR044543">
    <property type="entry name" value="YHJQ-like"/>
</dbReference>
<dbReference type="Proteomes" id="UP000228535">
    <property type="component" value="Unassembled WGS sequence"/>
</dbReference>
<evidence type="ECO:0000313" key="1">
    <source>
        <dbReference type="EMBL" id="PJJ60739.1"/>
    </source>
</evidence>
<comment type="caution">
    <text evidence="1">The sequence shown here is derived from an EMBL/GenBank/DDBJ whole genome shotgun (WGS) entry which is preliminary data.</text>
</comment>
<dbReference type="PANTHER" id="PTHR37310">
    <property type="entry name" value="CYTOPLASMIC PROTEIN-RELATED"/>
    <property type="match status" value="1"/>
</dbReference>